<proteinExistence type="predicted"/>
<dbReference type="AlphaFoldDB" id="A0A2I6S856"/>
<sequence length="139" mass="15210">MSAFDVQAELALRRKPARTQVPSEMVRTRRSAGAAFTLACDASGLEDKEIYSALDLDPGTFSRIKSGKNTLAADMIRPFCEVVGNTVYPEWIAYTVGCGLVVLQTESERRALEAEARAAEAEKKLAWALELMGRGRESP</sequence>
<dbReference type="Proteomes" id="UP000242205">
    <property type="component" value="Chromosome"/>
</dbReference>
<dbReference type="EMBL" id="CP025682">
    <property type="protein sequence ID" value="AUN95422.1"/>
    <property type="molecule type" value="Genomic_DNA"/>
</dbReference>
<evidence type="ECO:0000313" key="2">
    <source>
        <dbReference type="Proteomes" id="UP000242205"/>
    </source>
</evidence>
<keyword evidence="2" id="KW-1185">Reference proteome</keyword>
<name>A0A2I6S856_9RHOO</name>
<organism evidence="1 2">
    <name type="scientific">Pseudazoarcus pumilus</name>
    <dbReference type="NCBI Taxonomy" id="2067960"/>
    <lineage>
        <taxon>Bacteria</taxon>
        <taxon>Pseudomonadati</taxon>
        <taxon>Pseudomonadota</taxon>
        <taxon>Betaproteobacteria</taxon>
        <taxon>Rhodocyclales</taxon>
        <taxon>Zoogloeaceae</taxon>
        <taxon>Pseudazoarcus</taxon>
    </lineage>
</organism>
<dbReference type="RefSeq" id="WP_102247471.1">
    <property type="nucleotide sequence ID" value="NZ_CP025682.1"/>
</dbReference>
<protein>
    <submittedName>
        <fullName evidence="1">Transcriptional regulator</fullName>
    </submittedName>
</protein>
<dbReference type="KEGG" id="atw:C0099_11075"/>
<evidence type="ECO:0000313" key="1">
    <source>
        <dbReference type="EMBL" id="AUN95422.1"/>
    </source>
</evidence>
<reference evidence="1 2" key="1">
    <citation type="submission" date="2018-01" db="EMBL/GenBank/DDBJ databases">
        <authorList>
            <person name="Fu G.-Y."/>
        </authorList>
    </citation>
    <scope>NUCLEOTIDE SEQUENCE [LARGE SCALE GENOMIC DNA]</scope>
    <source>
        <strain evidence="1 2">SY39</strain>
    </source>
</reference>
<dbReference type="OrthoDB" id="8909703at2"/>
<gene>
    <name evidence="1" type="ORF">C0099_11075</name>
</gene>
<accession>A0A2I6S856</accession>